<sequence>MGIDMEADHLYSRQTPEEHLCAALDSFKLPEPSSTAPAPTSPPTECLRSALQRWLTQDKTSRATSHLYYRLDNMYLDDSYFTLQSLAKRDMAVVEALAKLVSDLLFELFLAMIQKDEVHRPSTVCAYILMEENCLPQHDPPSIGARPPFYEGALLLVPRDSVAGFLLDCAEAPDDLTIRYGLTSAHIPFIVEYYANMVLKPENCKRLVPVLKDLCTSLWDVDKIRGFALLPEFVVDEVFRLSCESWICPSVTKTFPRLVAAFPSPSSTGLAPKILKAVLSFPDAQRRCSAILSFAKQPEDEKFELWARQAFEKVLVETGSHPLGREDSRSLVATAYTILGFKGLVTLLPILSRDVSQTSFMHGKQNNCFKWLVRMTTKAPDVTKLSSTSTATFRLTKPPVNTKNPLMRIWYPEPPLVTSAVDAEELADFVAALLTEKVDDTIILQLSFKITANADFIGERKFVSLWLPFLRLLIGVLEKHKIPLSFPLI</sequence>
<reference evidence="1" key="2">
    <citation type="submission" date="2023-06" db="EMBL/GenBank/DDBJ databases">
        <authorList>
            <consortium name="Lawrence Berkeley National Laboratory"/>
            <person name="Haridas S."/>
            <person name="Hensen N."/>
            <person name="Bonometti L."/>
            <person name="Westerberg I."/>
            <person name="Brannstrom I.O."/>
            <person name="Guillou S."/>
            <person name="Cros-Aarteil S."/>
            <person name="Calhoun S."/>
            <person name="Kuo A."/>
            <person name="Mondo S."/>
            <person name="Pangilinan J."/>
            <person name="Riley R."/>
            <person name="LaButti K."/>
            <person name="Andreopoulos B."/>
            <person name="Lipzen A."/>
            <person name="Chen C."/>
            <person name="Yanf M."/>
            <person name="Daum C."/>
            <person name="Ng V."/>
            <person name="Clum A."/>
            <person name="Steindorff A."/>
            <person name="Ohm R."/>
            <person name="Martin F."/>
            <person name="Silar P."/>
            <person name="Natvig D."/>
            <person name="Lalanne C."/>
            <person name="Gautier V."/>
            <person name="Ament-velasquez S.L."/>
            <person name="Kruys A."/>
            <person name="Hutchinson M.I."/>
            <person name="Powell A.J."/>
            <person name="Barry K."/>
            <person name="Miller A.N."/>
            <person name="Grigoriev I.V."/>
            <person name="Debuchy R."/>
            <person name="Gladieux P."/>
            <person name="Thoren M.H."/>
            <person name="Johannesson H."/>
        </authorList>
    </citation>
    <scope>NUCLEOTIDE SEQUENCE</scope>
    <source>
        <strain evidence="1">CBS 232.78</strain>
    </source>
</reference>
<protein>
    <submittedName>
        <fullName evidence="1">Uncharacterized protein</fullName>
    </submittedName>
</protein>
<evidence type="ECO:0000313" key="2">
    <source>
        <dbReference type="Proteomes" id="UP001285441"/>
    </source>
</evidence>
<proteinExistence type="predicted"/>
<name>A0AAE0P3T9_9PEZI</name>
<keyword evidence="2" id="KW-1185">Reference proteome</keyword>
<accession>A0AAE0P3T9</accession>
<gene>
    <name evidence="1" type="ORF">B0H63DRAFT_530426</name>
</gene>
<dbReference type="Proteomes" id="UP001285441">
    <property type="component" value="Unassembled WGS sequence"/>
</dbReference>
<comment type="caution">
    <text evidence="1">The sequence shown here is derived from an EMBL/GenBank/DDBJ whole genome shotgun (WGS) entry which is preliminary data.</text>
</comment>
<organism evidence="1 2">
    <name type="scientific">Podospora didyma</name>
    <dbReference type="NCBI Taxonomy" id="330526"/>
    <lineage>
        <taxon>Eukaryota</taxon>
        <taxon>Fungi</taxon>
        <taxon>Dikarya</taxon>
        <taxon>Ascomycota</taxon>
        <taxon>Pezizomycotina</taxon>
        <taxon>Sordariomycetes</taxon>
        <taxon>Sordariomycetidae</taxon>
        <taxon>Sordariales</taxon>
        <taxon>Podosporaceae</taxon>
        <taxon>Podospora</taxon>
    </lineage>
</organism>
<reference evidence="1" key="1">
    <citation type="journal article" date="2023" name="Mol. Phylogenet. Evol.">
        <title>Genome-scale phylogeny and comparative genomics of the fungal order Sordariales.</title>
        <authorList>
            <person name="Hensen N."/>
            <person name="Bonometti L."/>
            <person name="Westerberg I."/>
            <person name="Brannstrom I.O."/>
            <person name="Guillou S."/>
            <person name="Cros-Aarteil S."/>
            <person name="Calhoun S."/>
            <person name="Haridas S."/>
            <person name="Kuo A."/>
            <person name="Mondo S."/>
            <person name="Pangilinan J."/>
            <person name="Riley R."/>
            <person name="LaButti K."/>
            <person name="Andreopoulos B."/>
            <person name="Lipzen A."/>
            <person name="Chen C."/>
            <person name="Yan M."/>
            <person name="Daum C."/>
            <person name="Ng V."/>
            <person name="Clum A."/>
            <person name="Steindorff A."/>
            <person name="Ohm R.A."/>
            <person name="Martin F."/>
            <person name="Silar P."/>
            <person name="Natvig D.O."/>
            <person name="Lalanne C."/>
            <person name="Gautier V."/>
            <person name="Ament-Velasquez S.L."/>
            <person name="Kruys A."/>
            <person name="Hutchinson M.I."/>
            <person name="Powell A.J."/>
            <person name="Barry K."/>
            <person name="Miller A.N."/>
            <person name="Grigoriev I.V."/>
            <person name="Debuchy R."/>
            <person name="Gladieux P."/>
            <person name="Hiltunen Thoren M."/>
            <person name="Johannesson H."/>
        </authorList>
    </citation>
    <scope>NUCLEOTIDE SEQUENCE</scope>
    <source>
        <strain evidence="1">CBS 232.78</strain>
    </source>
</reference>
<dbReference type="EMBL" id="JAULSW010000001">
    <property type="protein sequence ID" value="KAK3392893.1"/>
    <property type="molecule type" value="Genomic_DNA"/>
</dbReference>
<dbReference type="AlphaFoldDB" id="A0AAE0P3T9"/>
<evidence type="ECO:0000313" key="1">
    <source>
        <dbReference type="EMBL" id="KAK3392893.1"/>
    </source>
</evidence>